<evidence type="ECO:0000256" key="1">
    <source>
        <dbReference type="SAM" id="MobiDB-lite"/>
    </source>
</evidence>
<evidence type="ECO:0000313" key="3">
    <source>
        <dbReference type="Proteomes" id="UP000824120"/>
    </source>
</evidence>
<proteinExistence type="predicted"/>
<dbReference type="EMBL" id="JACXVP010000003">
    <property type="protein sequence ID" value="KAG5615386.1"/>
    <property type="molecule type" value="Genomic_DNA"/>
</dbReference>
<protein>
    <submittedName>
        <fullName evidence="2">Uncharacterized protein</fullName>
    </submittedName>
</protein>
<accession>A0A9J5ZTQ6</accession>
<feature type="compositionally biased region" description="Basic and acidic residues" evidence="1">
    <location>
        <begin position="1"/>
        <end position="10"/>
    </location>
</feature>
<evidence type="ECO:0000313" key="2">
    <source>
        <dbReference type="EMBL" id="KAG5615386.1"/>
    </source>
</evidence>
<feature type="region of interest" description="Disordered" evidence="1">
    <location>
        <begin position="1"/>
        <end position="24"/>
    </location>
</feature>
<reference evidence="2 3" key="1">
    <citation type="submission" date="2020-09" db="EMBL/GenBank/DDBJ databases">
        <title>De no assembly of potato wild relative species, Solanum commersonii.</title>
        <authorList>
            <person name="Cho K."/>
        </authorList>
    </citation>
    <scope>NUCLEOTIDE SEQUENCE [LARGE SCALE GENOMIC DNA]</scope>
    <source>
        <strain evidence="2">LZ3.2</strain>
        <tissue evidence="2">Leaf</tissue>
    </source>
</reference>
<name>A0A9J5ZTQ6_SOLCO</name>
<dbReference type="AlphaFoldDB" id="A0A9J5ZTQ6"/>
<dbReference type="OrthoDB" id="1747352at2759"/>
<gene>
    <name evidence="2" type="ORF">H5410_015210</name>
</gene>
<dbReference type="Proteomes" id="UP000824120">
    <property type="component" value="Chromosome 3"/>
</dbReference>
<organism evidence="2 3">
    <name type="scientific">Solanum commersonii</name>
    <name type="common">Commerson's wild potato</name>
    <name type="synonym">Commerson's nightshade</name>
    <dbReference type="NCBI Taxonomy" id="4109"/>
    <lineage>
        <taxon>Eukaryota</taxon>
        <taxon>Viridiplantae</taxon>
        <taxon>Streptophyta</taxon>
        <taxon>Embryophyta</taxon>
        <taxon>Tracheophyta</taxon>
        <taxon>Spermatophyta</taxon>
        <taxon>Magnoliopsida</taxon>
        <taxon>eudicotyledons</taxon>
        <taxon>Gunneridae</taxon>
        <taxon>Pentapetalae</taxon>
        <taxon>asterids</taxon>
        <taxon>lamiids</taxon>
        <taxon>Solanales</taxon>
        <taxon>Solanaceae</taxon>
        <taxon>Solanoideae</taxon>
        <taxon>Solaneae</taxon>
        <taxon>Solanum</taxon>
    </lineage>
</organism>
<comment type="caution">
    <text evidence="2">The sequence shown here is derived from an EMBL/GenBank/DDBJ whole genome shotgun (WGS) entry which is preliminary data.</text>
</comment>
<keyword evidence="3" id="KW-1185">Reference proteome</keyword>
<sequence>MHVAPEDIRPRGLLPGRHTSGHPHTLQGIARGETWSLVLLECVAGLNASPYRRTSRLVVVTLQSPTKALRSRPQVRRYYPLSLIISISGGKETCKDSLSNRELTGNSPTLESGSSIIRNVVWRSVLS</sequence>